<evidence type="ECO:0000313" key="2">
    <source>
        <dbReference type="EMBL" id="OYO11664.1"/>
    </source>
</evidence>
<dbReference type="EMBL" id="NMVO01000015">
    <property type="protein sequence ID" value="OYO11664.1"/>
    <property type="molecule type" value="Genomic_DNA"/>
</dbReference>
<protein>
    <submittedName>
        <fullName evidence="2">PIG-L family deacetylase</fullName>
    </submittedName>
</protein>
<dbReference type="SUPFAM" id="SSF102588">
    <property type="entry name" value="LmbE-like"/>
    <property type="match status" value="1"/>
</dbReference>
<dbReference type="Gene3D" id="3.40.50.10320">
    <property type="entry name" value="LmbE-like"/>
    <property type="match status" value="1"/>
</dbReference>
<dbReference type="PANTHER" id="PTHR12993">
    <property type="entry name" value="N-ACETYLGLUCOSAMINYL-PHOSPHATIDYLINOSITOL DE-N-ACETYLASE-RELATED"/>
    <property type="match status" value="1"/>
</dbReference>
<dbReference type="GO" id="GO:0016811">
    <property type="term" value="F:hydrolase activity, acting on carbon-nitrogen (but not peptide) bonds, in linear amides"/>
    <property type="evidence" value="ECO:0007669"/>
    <property type="project" value="TreeGrafter"/>
</dbReference>
<organism evidence="2 3">
    <name type="scientific">Enemella evansiae</name>
    <dbReference type="NCBI Taxonomy" id="2016499"/>
    <lineage>
        <taxon>Bacteria</taxon>
        <taxon>Bacillati</taxon>
        <taxon>Actinomycetota</taxon>
        <taxon>Actinomycetes</taxon>
        <taxon>Propionibacteriales</taxon>
        <taxon>Propionibacteriaceae</taxon>
        <taxon>Enemella</taxon>
    </lineage>
</organism>
<proteinExistence type="predicted"/>
<keyword evidence="1" id="KW-0862">Zinc</keyword>
<dbReference type="InterPro" id="IPR003737">
    <property type="entry name" value="GlcNAc_PI_deacetylase-related"/>
</dbReference>
<dbReference type="OrthoDB" id="3514174at2"/>
<reference evidence="2 3" key="1">
    <citation type="submission" date="2017-07" db="EMBL/GenBank/DDBJ databases">
        <title>Draft whole genome sequences of clinical Proprionibacteriaceae strains.</title>
        <authorList>
            <person name="Bernier A.-M."/>
            <person name="Bernard K."/>
            <person name="Domingo M.-C."/>
        </authorList>
    </citation>
    <scope>NUCLEOTIDE SEQUENCE [LARGE SCALE GENOMIC DNA]</scope>
    <source>
        <strain evidence="2 3">NML 030167</strain>
    </source>
</reference>
<accession>A0A255GFC0</accession>
<dbReference type="InterPro" id="IPR024078">
    <property type="entry name" value="LmbE-like_dom_sf"/>
</dbReference>
<dbReference type="Pfam" id="PF02585">
    <property type="entry name" value="PIG-L"/>
    <property type="match status" value="1"/>
</dbReference>
<dbReference type="Proteomes" id="UP000215896">
    <property type="component" value="Unassembled WGS sequence"/>
</dbReference>
<evidence type="ECO:0000313" key="3">
    <source>
        <dbReference type="Proteomes" id="UP000215896"/>
    </source>
</evidence>
<name>A0A255GFC0_9ACTN</name>
<dbReference type="AlphaFoldDB" id="A0A255GFC0"/>
<dbReference type="GO" id="GO:0016137">
    <property type="term" value="P:glycoside metabolic process"/>
    <property type="evidence" value="ECO:0007669"/>
    <property type="project" value="UniProtKB-ARBA"/>
</dbReference>
<keyword evidence="3" id="KW-1185">Reference proteome</keyword>
<comment type="caution">
    <text evidence="2">The sequence shown here is derived from an EMBL/GenBank/DDBJ whole genome shotgun (WGS) entry which is preliminary data.</text>
</comment>
<sequence length="227" mass="25177">MDSRLPEFPTDWQRALVLVAHPDDPEYGMATAISRWTREGKRVDYVLATSGEAGIDGMEPAVCGPLREEEQRRAGAVVGVTDITFLGFPDSELRNDESLRSALGKEIRDRRPDVVLSLYRGPAWGPEAPNQRDHIEFGNAAVAATADLPAEERPRWLFENGPGSTHRVAVTEEDVQRAIGSLAEHDVYLQVLDPDTPVAEQARKQVEMTCQRDEDGGIWVGFTRVDL</sequence>
<evidence type="ECO:0000256" key="1">
    <source>
        <dbReference type="ARBA" id="ARBA00022833"/>
    </source>
</evidence>
<gene>
    <name evidence="2" type="ORF">CGZ94_14695</name>
</gene>
<dbReference type="RefSeq" id="WP_094355652.1">
    <property type="nucleotide sequence ID" value="NZ_NMVK01000003.1"/>
</dbReference>
<dbReference type="PANTHER" id="PTHR12993:SF28">
    <property type="entry name" value="LMBE FAMILY PROTEIN"/>
    <property type="match status" value="1"/>
</dbReference>